<dbReference type="SUPFAM" id="SSF48264">
    <property type="entry name" value="Cytochrome P450"/>
    <property type="match status" value="2"/>
</dbReference>
<organism evidence="1 2">
    <name type="scientific">Viridothelium virens</name>
    <name type="common">Speckled blister lichen</name>
    <name type="synonym">Trypethelium virens</name>
    <dbReference type="NCBI Taxonomy" id="1048519"/>
    <lineage>
        <taxon>Eukaryota</taxon>
        <taxon>Fungi</taxon>
        <taxon>Dikarya</taxon>
        <taxon>Ascomycota</taxon>
        <taxon>Pezizomycotina</taxon>
        <taxon>Dothideomycetes</taxon>
        <taxon>Dothideomycetes incertae sedis</taxon>
        <taxon>Trypetheliales</taxon>
        <taxon>Trypetheliaceae</taxon>
        <taxon>Viridothelium</taxon>
    </lineage>
</organism>
<reference evidence="1" key="1">
    <citation type="journal article" date="2020" name="Stud. Mycol.">
        <title>101 Dothideomycetes genomes: a test case for predicting lifestyles and emergence of pathogens.</title>
        <authorList>
            <person name="Haridas S."/>
            <person name="Albert R."/>
            <person name="Binder M."/>
            <person name="Bloem J."/>
            <person name="Labutti K."/>
            <person name="Salamov A."/>
            <person name="Andreopoulos B."/>
            <person name="Baker S."/>
            <person name="Barry K."/>
            <person name="Bills G."/>
            <person name="Bluhm B."/>
            <person name="Cannon C."/>
            <person name="Castanera R."/>
            <person name="Culley D."/>
            <person name="Daum C."/>
            <person name="Ezra D."/>
            <person name="Gonzalez J."/>
            <person name="Henrissat B."/>
            <person name="Kuo A."/>
            <person name="Liang C."/>
            <person name="Lipzen A."/>
            <person name="Lutzoni F."/>
            <person name="Magnuson J."/>
            <person name="Mondo S."/>
            <person name="Nolan M."/>
            <person name="Ohm R."/>
            <person name="Pangilinan J."/>
            <person name="Park H.-J."/>
            <person name="Ramirez L."/>
            <person name="Alfaro M."/>
            <person name="Sun H."/>
            <person name="Tritt A."/>
            <person name="Yoshinaga Y."/>
            <person name="Zwiers L.-H."/>
            <person name="Turgeon B."/>
            <person name="Goodwin S."/>
            <person name="Spatafora J."/>
            <person name="Crous P."/>
            <person name="Grigoriev I."/>
        </authorList>
    </citation>
    <scope>NUCLEOTIDE SEQUENCE</scope>
    <source>
        <strain evidence="1">Tuck. ex Michener</strain>
    </source>
</reference>
<keyword evidence="2" id="KW-1185">Reference proteome</keyword>
<dbReference type="OrthoDB" id="3366823at2759"/>
<accession>A0A6A6HKL0</accession>
<dbReference type="PANTHER" id="PTHR24306:SF7">
    <property type="entry name" value="AHBB"/>
    <property type="match status" value="1"/>
</dbReference>
<protein>
    <submittedName>
        <fullName evidence="1">Putative P450 monooxygenase</fullName>
    </submittedName>
</protein>
<gene>
    <name evidence="1" type="ORF">EV356DRAFT_529033</name>
</gene>
<sequence length="614" mass="67573">MASANSSLSETEHLQRHTGHLITFMSEHKDNLSTTSIAISILVLLVATRFVSGWLGSSSKVQAGSAQRVPLIPYWIPVFGHLVDLLTFPDRLLKGTRDASGRGVFGLNLGGATHNIIYSPSLSQSLFKQKCTVVSHKPVAWHILRRTFGMPAKFKDSYAQLQPELEDSFEHHLLGDPHLQEMLDVTLANASRDLPNLVSFVDSMVDQTPWERVSNVSVPGQDARGAYVEASLYSLLRNFIAHTANPSLFGTTFLEIYPDLYTWLWTLDAAFLLLATGAPRFIPIPRLTSAQIARSRLLHAFTTFQRALDAAATGSPPPSPEWSDLADVSPFVRTRADIYRRHGFPPNARAPPELALLWAMNANANPLVFWLLLRVYAESAAPAAEGGGSRSGGGEEGGKEGGTLLARLRKEIAPFARARQPPMAFGSFAEPPEITFDVPGLMARCPLLRACYIEALRLDSAPWALKKVMQDCEITESPEDAGLGVGGGAQQPETYRLRKGEYADVAFDLHFTDPRYWEEPMRWQPERHLKEDGGMPELGSVRAYGGGKGMCKGRAFAEKECFAFAAGFIMLWEMEPAGKKGWKIPGHGKATAVSIPKSDIRVKLRRRDLTAQEA</sequence>
<dbReference type="InterPro" id="IPR036396">
    <property type="entry name" value="Cyt_P450_sf"/>
</dbReference>
<dbReference type="GO" id="GO:0004497">
    <property type="term" value="F:monooxygenase activity"/>
    <property type="evidence" value="ECO:0007669"/>
    <property type="project" value="UniProtKB-KW"/>
</dbReference>
<dbReference type="CDD" id="cd11040">
    <property type="entry name" value="CYP7_CYP8-like"/>
    <property type="match status" value="1"/>
</dbReference>
<dbReference type="Pfam" id="PF00067">
    <property type="entry name" value="p450"/>
    <property type="match status" value="1"/>
</dbReference>
<dbReference type="GO" id="GO:0016705">
    <property type="term" value="F:oxidoreductase activity, acting on paired donors, with incorporation or reduction of molecular oxygen"/>
    <property type="evidence" value="ECO:0007669"/>
    <property type="project" value="InterPro"/>
</dbReference>
<dbReference type="Gene3D" id="1.10.630.10">
    <property type="entry name" value="Cytochrome P450"/>
    <property type="match status" value="1"/>
</dbReference>
<dbReference type="GO" id="GO:0005506">
    <property type="term" value="F:iron ion binding"/>
    <property type="evidence" value="ECO:0007669"/>
    <property type="project" value="InterPro"/>
</dbReference>
<proteinExistence type="predicted"/>
<keyword evidence="1" id="KW-0503">Monooxygenase</keyword>
<dbReference type="AlphaFoldDB" id="A0A6A6HKL0"/>
<dbReference type="InterPro" id="IPR001128">
    <property type="entry name" value="Cyt_P450"/>
</dbReference>
<dbReference type="EMBL" id="ML991775">
    <property type="protein sequence ID" value="KAF2238577.1"/>
    <property type="molecule type" value="Genomic_DNA"/>
</dbReference>
<name>A0A6A6HKL0_VIRVR</name>
<keyword evidence="1" id="KW-0560">Oxidoreductase</keyword>
<dbReference type="Proteomes" id="UP000800092">
    <property type="component" value="Unassembled WGS sequence"/>
</dbReference>
<evidence type="ECO:0000313" key="1">
    <source>
        <dbReference type="EMBL" id="KAF2238577.1"/>
    </source>
</evidence>
<dbReference type="GO" id="GO:0020037">
    <property type="term" value="F:heme binding"/>
    <property type="evidence" value="ECO:0007669"/>
    <property type="project" value="InterPro"/>
</dbReference>
<dbReference type="PANTHER" id="PTHR24306">
    <property type="match status" value="1"/>
</dbReference>
<evidence type="ECO:0000313" key="2">
    <source>
        <dbReference type="Proteomes" id="UP000800092"/>
    </source>
</evidence>